<accession>A0A8F8KL17</accession>
<proteinExistence type="predicted"/>
<name>A0A8F8KL17_9VIRU</name>
<sequence>MSVMKAVIFPLVKWCVTGNQPQVALMVLNAVVANPRCVRMTTTVGCKLLYRISCWSAKMMGKQLALLRERMKKPAVPVDPLDDGWEVIEPTAPPLSPLL</sequence>
<gene>
    <name evidence="1" type="ORF">KOM_12_375</name>
</gene>
<organism evidence="1">
    <name type="scientific">Clandestinovirus</name>
    <dbReference type="NCBI Taxonomy" id="2831644"/>
    <lineage>
        <taxon>Viruses</taxon>
    </lineage>
</organism>
<reference evidence="1" key="1">
    <citation type="submission" date="2021-06" db="EMBL/GenBank/DDBJ databases">
        <authorList>
            <person name="Rolland C."/>
        </authorList>
    </citation>
    <scope>NUCLEOTIDE SEQUENCE</scope>
    <source>
        <strain evidence="1">347.936635</strain>
    </source>
</reference>
<dbReference type="EMBL" id="MZ420154">
    <property type="protein sequence ID" value="QYA18643.1"/>
    <property type="molecule type" value="Genomic_DNA"/>
</dbReference>
<protein>
    <submittedName>
        <fullName evidence="1">Uncharacterized protein</fullName>
    </submittedName>
</protein>
<evidence type="ECO:0000313" key="1">
    <source>
        <dbReference type="EMBL" id="QYA18643.1"/>
    </source>
</evidence>